<feature type="region of interest" description="Disordered" evidence="1">
    <location>
        <begin position="32"/>
        <end position="56"/>
    </location>
</feature>
<dbReference type="InterPro" id="IPR000782">
    <property type="entry name" value="FAS1_domain"/>
</dbReference>
<dbReference type="PROSITE" id="PS50213">
    <property type="entry name" value="FAS1"/>
    <property type="match status" value="1"/>
</dbReference>
<proteinExistence type="predicted"/>
<sequence>MAMGLLLFGAAPAAVTAFPQQAFSDNHKPAVEQQVEMEPAPAAEAEPPAAGELEPAEQPVAAELSIAEIAAADGNFEILTAAIEAAGLTEALNNSDLSITVFAPTDEAFAALPEGTVDALLLPENRDQLTQLLTYHVVDGEVFSSDLASGEVETLAGAPVTVTVGGETVTINQANVVIADIEASNGVIHVIDSVLLPQ</sequence>
<dbReference type="PANTHER" id="PTHR10900:SF77">
    <property type="entry name" value="FI19380P1"/>
    <property type="match status" value="1"/>
</dbReference>
<reference evidence="4" key="1">
    <citation type="submission" date="2018-04" db="EMBL/GenBank/DDBJ databases">
        <authorList>
            <person name="Cornet L."/>
        </authorList>
    </citation>
    <scope>NUCLEOTIDE SEQUENCE [LARGE SCALE GENOMIC DNA]</scope>
</reference>
<dbReference type="SMART" id="SM00554">
    <property type="entry name" value="FAS1"/>
    <property type="match status" value="1"/>
</dbReference>
<dbReference type="Proteomes" id="UP000249081">
    <property type="component" value="Unassembled WGS sequence"/>
</dbReference>
<reference evidence="3 4" key="2">
    <citation type="submission" date="2018-06" db="EMBL/GenBank/DDBJ databases">
        <title>Metagenomic assembly of (sub)arctic Cyanobacteria and their associated microbiome from non-axenic cultures.</title>
        <authorList>
            <person name="Baurain D."/>
        </authorList>
    </citation>
    <scope>NUCLEOTIDE SEQUENCE [LARGE SCALE GENOMIC DNA]</scope>
    <source>
        <strain evidence="3">ULC041bin1</strain>
    </source>
</reference>
<evidence type="ECO:0000259" key="2">
    <source>
        <dbReference type="PROSITE" id="PS50213"/>
    </source>
</evidence>
<dbReference type="SUPFAM" id="SSF82153">
    <property type="entry name" value="FAS1 domain"/>
    <property type="match status" value="1"/>
</dbReference>
<feature type="compositionally biased region" description="Low complexity" evidence="1">
    <location>
        <begin position="36"/>
        <end position="56"/>
    </location>
</feature>
<dbReference type="AlphaFoldDB" id="A0A2W4XUT6"/>
<dbReference type="EMBL" id="QBMN01000185">
    <property type="protein sequence ID" value="PZO35098.1"/>
    <property type="molecule type" value="Genomic_DNA"/>
</dbReference>
<gene>
    <name evidence="3" type="ORF">DCF17_19410</name>
</gene>
<dbReference type="GO" id="GO:0005615">
    <property type="term" value="C:extracellular space"/>
    <property type="evidence" value="ECO:0007669"/>
    <property type="project" value="TreeGrafter"/>
</dbReference>
<evidence type="ECO:0000313" key="3">
    <source>
        <dbReference type="EMBL" id="PZO35098.1"/>
    </source>
</evidence>
<comment type="caution">
    <text evidence="3">The sequence shown here is derived from an EMBL/GenBank/DDBJ whole genome shotgun (WGS) entry which is preliminary data.</text>
</comment>
<evidence type="ECO:0000256" key="1">
    <source>
        <dbReference type="SAM" id="MobiDB-lite"/>
    </source>
</evidence>
<dbReference type="InterPro" id="IPR036378">
    <property type="entry name" value="FAS1_dom_sf"/>
</dbReference>
<organism evidence="3 4">
    <name type="scientific">Shackletoniella antarctica</name>
    <dbReference type="NCBI Taxonomy" id="268115"/>
    <lineage>
        <taxon>Bacteria</taxon>
        <taxon>Bacillati</taxon>
        <taxon>Cyanobacteriota</taxon>
        <taxon>Cyanophyceae</taxon>
        <taxon>Oculatellales</taxon>
        <taxon>Oculatellaceae</taxon>
        <taxon>Shackletoniella</taxon>
    </lineage>
</organism>
<dbReference type="FunFam" id="2.30.180.10:FF:000019">
    <property type="entry name" value="Cell surface lipoprotein"/>
    <property type="match status" value="1"/>
</dbReference>
<dbReference type="Pfam" id="PF02469">
    <property type="entry name" value="Fasciclin"/>
    <property type="match status" value="1"/>
</dbReference>
<name>A0A2W4XUT6_9CYAN</name>
<protein>
    <submittedName>
        <fullName evidence="3">Fasciclin</fullName>
    </submittedName>
</protein>
<feature type="domain" description="FAS1" evidence="2">
    <location>
        <begin position="63"/>
        <end position="195"/>
    </location>
</feature>
<accession>A0A2W4XUT6</accession>
<evidence type="ECO:0000313" key="4">
    <source>
        <dbReference type="Proteomes" id="UP000249081"/>
    </source>
</evidence>
<dbReference type="Gene3D" id="2.30.180.10">
    <property type="entry name" value="FAS1 domain"/>
    <property type="match status" value="1"/>
</dbReference>
<dbReference type="PANTHER" id="PTHR10900">
    <property type="entry name" value="PERIOSTIN-RELATED"/>
    <property type="match status" value="1"/>
</dbReference>
<dbReference type="InterPro" id="IPR050904">
    <property type="entry name" value="Adhesion/Biosynth-related"/>
</dbReference>